<dbReference type="EMBL" id="AMZH03004082">
    <property type="protein sequence ID" value="RRT70253.1"/>
    <property type="molecule type" value="Genomic_DNA"/>
</dbReference>
<feature type="region of interest" description="Disordered" evidence="1">
    <location>
        <begin position="122"/>
        <end position="150"/>
    </location>
</feature>
<organism evidence="2 3">
    <name type="scientific">Ensete ventricosum</name>
    <name type="common">Abyssinian banana</name>
    <name type="synonym">Musa ensete</name>
    <dbReference type="NCBI Taxonomy" id="4639"/>
    <lineage>
        <taxon>Eukaryota</taxon>
        <taxon>Viridiplantae</taxon>
        <taxon>Streptophyta</taxon>
        <taxon>Embryophyta</taxon>
        <taxon>Tracheophyta</taxon>
        <taxon>Spermatophyta</taxon>
        <taxon>Magnoliopsida</taxon>
        <taxon>Liliopsida</taxon>
        <taxon>Zingiberales</taxon>
        <taxon>Musaceae</taxon>
        <taxon>Ensete</taxon>
    </lineage>
</organism>
<feature type="compositionally biased region" description="Basic and acidic residues" evidence="1">
    <location>
        <begin position="49"/>
        <end position="69"/>
    </location>
</feature>
<name>A0A427A210_ENSVE</name>
<feature type="region of interest" description="Disordered" evidence="1">
    <location>
        <begin position="1"/>
        <end position="104"/>
    </location>
</feature>
<comment type="caution">
    <text evidence="2">The sequence shown here is derived from an EMBL/GenBank/DDBJ whole genome shotgun (WGS) entry which is preliminary data.</text>
</comment>
<evidence type="ECO:0000256" key="1">
    <source>
        <dbReference type="SAM" id="MobiDB-lite"/>
    </source>
</evidence>
<proteinExistence type="predicted"/>
<protein>
    <submittedName>
        <fullName evidence="2">Uncharacterized protein</fullName>
    </submittedName>
</protein>
<dbReference type="Proteomes" id="UP000287651">
    <property type="component" value="Unassembled WGS sequence"/>
</dbReference>
<evidence type="ECO:0000313" key="3">
    <source>
        <dbReference type="Proteomes" id="UP000287651"/>
    </source>
</evidence>
<accession>A0A427A210</accession>
<gene>
    <name evidence="2" type="ORF">B296_00024186</name>
</gene>
<sequence length="150" mass="16529">MDLSTLRSMPKVTTGKSTPAAQVSPPLPEVEEVHVEVAPRTILSATPKRPVEKSTPHQEDPARTHERTKVVVRKHKSRHGAGGSRAPSKGKGPTTSSEEPTPLARRLRCSWRRWQSRLYCPVSSSVFGPGVEDDPFTERPDDSSVPMETQ</sequence>
<reference evidence="2 3" key="1">
    <citation type="journal article" date="2014" name="Agronomy (Basel)">
        <title>A Draft Genome Sequence for Ensete ventricosum, the Drought-Tolerant Tree Against Hunger.</title>
        <authorList>
            <person name="Harrison J."/>
            <person name="Moore K.A."/>
            <person name="Paszkiewicz K."/>
            <person name="Jones T."/>
            <person name="Grant M."/>
            <person name="Ambacheew D."/>
            <person name="Muzemil S."/>
            <person name="Studholme D.J."/>
        </authorList>
    </citation>
    <scope>NUCLEOTIDE SEQUENCE [LARGE SCALE GENOMIC DNA]</scope>
</reference>
<dbReference type="AlphaFoldDB" id="A0A427A210"/>
<evidence type="ECO:0000313" key="2">
    <source>
        <dbReference type="EMBL" id="RRT70253.1"/>
    </source>
</evidence>
<feature type="compositionally biased region" description="Basic residues" evidence="1">
    <location>
        <begin position="70"/>
        <end position="79"/>
    </location>
</feature>